<evidence type="ECO:0000256" key="5">
    <source>
        <dbReference type="ARBA" id="ARBA00023180"/>
    </source>
</evidence>
<dbReference type="PANTHER" id="PTHR47967">
    <property type="entry name" value="OS07G0603500 PROTEIN-RELATED"/>
    <property type="match status" value="1"/>
</dbReference>
<dbReference type="InterPro" id="IPR032799">
    <property type="entry name" value="TAXi_C"/>
</dbReference>
<dbReference type="InterPro" id="IPR033121">
    <property type="entry name" value="PEPTIDASE_A1"/>
</dbReference>
<dbReference type="PANTHER" id="PTHR47967:SF128">
    <property type="entry name" value="ASPARTIC PROTEINASE CDR1-LIKE"/>
    <property type="match status" value="1"/>
</dbReference>
<reference evidence="7" key="1">
    <citation type="submission" date="2020-01" db="EMBL/GenBank/DDBJ databases">
        <title>Genome sequence of Kobresia littledalei, the first chromosome-level genome in the family Cyperaceae.</title>
        <authorList>
            <person name="Qu G."/>
        </authorList>
    </citation>
    <scope>NUCLEOTIDE SEQUENCE</scope>
    <source>
        <strain evidence="7">C.B.Clarke</strain>
        <tissue evidence="7">Leaf</tissue>
    </source>
</reference>
<dbReference type="AlphaFoldDB" id="A0A833QKN8"/>
<evidence type="ECO:0000256" key="2">
    <source>
        <dbReference type="ARBA" id="ARBA00022670"/>
    </source>
</evidence>
<evidence type="ECO:0000256" key="4">
    <source>
        <dbReference type="ARBA" id="ARBA00022801"/>
    </source>
</evidence>
<dbReference type="Proteomes" id="UP000623129">
    <property type="component" value="Unassembled WGS sequence"/>
</dbReference>
<keyword evidence="8" id="KW-1185">Reference proteome</keyword>
<keyword evidence="2" id="KW-0645">Protease</keyword>
<feature type="domain" description="Peptidase A1" evidence="6">
    <location>
        <begin position="1"/>
        <end position="201"/>
    </location>
</feature>
<dbReference type="GO" id="GO:0005576">
    <property type="term" value="C:extracellular region"/>
    <property type="evidence" value="ECO:0007669"/>
    <property type="project" value="TreeGrafter"/>
</dbReference>
<dbReference type="GO" id="GO:0004190">
    <property type="term" value="F:aspartic-type endopeptidase activity"/>
    <property type="evidence" value="ECO:0007669"/>
    <property type="project" value="UniProtKB-KW"/>
</dbReference>
<protein>
    <submittedName>
        <fullName evidence="7">Aspartic proteinase nepenthesin-1-like protein</fullName>
    </submittedName>
</protein>
<dbReference type="FunFam" id="2.40.70.10:FF:000033">
    <property type="entry name" value="Aspartyl protease family protein"/>
    <property type="match status" value="1"/>
</dbReference>
<dbReference type="GO" id="GO:0006508">
    <property type="term" value="P:proteolysis"/>
    <property type="evidence" value="ECO:0007669"/>
    <property type="project" value="UniProtKB-KW"/>
</dbReference>
<comment type="similarity">
    <text evidence="1">Belongs to the peptidase A1 family.</text>
</comment>
<keyword evidence="4" id="KW-0378">Hydrolase</keyword>
<proteinExistence type="inferred from homology"/>
<evidence type="ECO:0000259" key="6">
    <source>
        <dbReference type="PROSITE" id="PS51767"/>
    </source>
</evidence>
<dbReference type="OrthoDB" id="635956at2759"/>
<dbReference type="EMBL" id="SWLB01000016">
    <property type="protein sequence ID" value="KAF3328190.1"/>
    <property type="molecule type" value="Genomic_DNA"/>
</dbReference>
<dbReference type="InterPro" id="IPR021109">
    <property type="entry name" value="Peptidase_aspartic_dom_sf"/>
</dbReference>
<dbReference type="InterPro" id="IPR051708">
    <property type="entry name" value="Plant_Aspart_Prot_A1"/>
</dbReference>
<accession>A0A833QKN8</accession>
<organism evidence="7 8">
    <name type="scientific">Carex littledalei</name>
    <dbReference type="NCBI Taxonomy" id="544730"/>
    <lineage>
        <taxon>Eukaryota</taxon>
        <taxon>Viridiplantae</taxon>
        <taxon>Streptophyta</taxon>
        <taxon>Embryophyta</taxon>
        <taxon>Tracheophyta</taxon>
        <taxon>Spermatophyta</taxon>
        <taxon>Magnoliopsida</taxon>
        <taxon>Liliopsida</taxon>
        <taxon>Poales</taxon>
        <taxon>Cyperaceae</taxon>
        <taxon>Cyperoideae</taxon>
        <taxon>Cariceae</taxon>
        <taxon>Carex</taxon>
        <taxon>Carex subgen. Euthyceras</taxon>
    </lineage>
</organism>
<dbReference type="Gene3D" id="2.40.70.10">
    <property type="entry name" value="Acid Proteases"/>
    <property type="match status" value="1"/>
</dbReference>
<evidence type="ECO:0000313" key="7">
    <source>
        <dbReference type="EMBL" id="KAF3328190.1"/>
    </source>
</evidence>
<comment type="caution">
    <text evidence="7">The sequence shown here is derived from an EMBL/GenBank/DDBJ whole genome shotgun (WGS) entry which is preliminary data.</text>
</comment>
<gene>
    <name evidence="7" type="ORF">FCM35_KLT06796</name>
</gene>
<evidence type="ECO:0000256" key="1">
    <source>
        <dbReference type="ARBA" id="ARBA00007447"/>
    </source>
</evidence>
<dbReference type="SUPFAM" id="SSF50630">
    <property type="entry name" value="Acid proteases"/>
    <property type="match status" value="1"/>
</dbReference>
<keyword evidence="5" id="KW-0325">Glycoprotein</keyword>
<evidence type="ECO:0000256" key="3">
    <source>
        <dbReference type="ARBA" id="ARBA00022750"/>
    </source>
</evidence>
<dbReference type="Pfam" id="PF14541">
    <property type="entry name" value="TAXi_C"/>
    <property type="match status" value="1"/>
</dbReference>
<sequence length="205" mass="22667">MGWQFSYCFAPPDNQNSSGYGGEFIFGRDAKLHGDYTPMIANRNEFGSVYYYLTLIGISVGDEQLLIPPGTFDQKSDGTGGVIIDSGVKLTILHYSALDLLTKSLKNAITLEHVADGSDMAALCYKGSKKNLEADTDVPNLTFHFSNLDIVLHPMNYFDEEASGVICLTMVPKRDLSIFGIMAQQNKNIGYDLENQRLYVSHVDC</sequence>
<evidence type="ECO:0000313" key="8">
    <source>
        <dbReference type="Proteomes" id="UP000623129"/>
    </source>
</evidence>
<keyword evidence="3" id="KW-0064">Aspartyl protease</keyword>
<dbReference type="PROSITE" id="PS51767">
    <property type="entry name" value="PEPTIDASE_A1"/>
    <property type="match status" value="1"/>
</dbReference>
<name>A0A833QKN8_9POAL</name>